<name>A0A915HRN0_ROMCU</name>
<evidence type="ECO:0000313" key="2">
    <source>
        <dbReference type="WBParaSite" id="nRc.2.0.1.t04027-RA"/>
    </source>
</evidence>
<proteinExistence type="predicted"/>
<dbReference type="WBParaSite" id="nRc.2.0.1.t04027-RA">
    <property type="protein sequence ID" value="nRc.2.0.1.t04027-RA"/>
    <property type="gene ID" value="nRc.2.0.1.g04027"/>
</dbReference>
<dbReference type="Proteomes" id="UP000887565">
    <property type="component" value="Unplaced"/>
</dbReference>
<organism evidence="1 2">
    <name type="scientific">Romanomermis culicivorax</name>
    <name type="common">Nematode worm</name>
    <dbReference type="NCBI Taxonomy" id="13658"/>
    <lineage>
        <taxon>Eukaryota</taxon>
        <taxon>Metazoa</taxon>
        <taxon>Ecdysozoa</taxon>
        <taxon>Nematoda</taxon>
        <taxon>Enoplea</taxon>
        <taxon>Dorylaimia</taxon>
        <taxon>Mermithida</taxon>
        <taxon>Mermithoidea</taxon>
        <taxon>Mermithidae</taxon>
        <taxon>Romanomermis</taxon>
    </lineage>
</organism>
<dbReference type="AlphaFoldDB" id="A0A915HRN0"/>
<reference evidence="2" key="1">
    <citation type="submission" date="2022-11" db="UniProtKB">
        <authorList>
            <consortium name="WormBaseParasite"/>
        </authorList>
    </citation>
    <scope>IDENTIFICATION</scope>
</reference>
<keyword evidence="1" id="KW-1185">Reference proteome</keyword>
<accession>A0A915HRN0</accession>
<protein>
    <submittedName>
        <fullName evidence="2">Uncharacterized protein</fullName>
    </submittedName>
</protein>
<sequence>MIERKVFLCTIIFAAKRQKDTISEGMEKRFGNEIENYEKKKRLEIHEDPLDWWPLNKNKLDDFGAC</sequence>
<evidence type="ECO:0000313" key="1">
    <source>
        <dbReference type="Proteomes" id="UP000887565"/>
    </source>
</evidence>